<dbReference type="GO" id="GO:0046557">
    <property type="term" value="F:glucan endo-1,6-beta-glucosidase activity"/>
    <property type="evidence" value="ECO:0007669"/>
    <property type="project" value="TreeGrafter"/>
</dbReference>
<dbReference type="GO" id="GO:0009986">
    <property type="term" value="C:cell surface"/>
    <property type="evidence" value="ECO:0007669"/>
    <property type="project" value="TreeGrafter"/>
</dbReference>
<evidence type="ECO:0000256" key="5">
    <source>
        <dbReference type="RuleBase" id="RU361153"/>
    </source>
</evidence>
<dbReference type="GO" id="GO:0005737">
    <property type="term" value="C:cytoplasm"/>
    <property type="evidence" value="ECO:0007669"/>
    <property type="project" value="UniProtKB-ARBA"/>
</dbReference>
<accession>A0A364KLB5</accession>
<dbReference type="AlphaFoldDB" id="A0A364KLB5"/>
<name>A0A364KLB5_TALAM</name>
<dbReference type="GO" id="GO:0009251">
    <property type="term" value="P:glucan catabolic process"/>
    <property type="evidence" value="ECO:0007669"/>
    <property type="project" value="TreeGrafter"/>
</dbReference>
<proteinExistence type="inferred from homology"/>
<comment type="similarity">
    <text evidence="1 5">Belongs to the glycosyl hydrolase 5 (cellulase A) family.</text>
</comment>
<dbReference type="SUPFAM" id="SSF51445">
    <property type="entry name" value="(Trans)glycosidases"/>
    <property type="match status" value="1"/>
</dbReference>
<comment type="caution">
    <text evidence="7">The sequence shown here is derived from an EMBL/GenBank/DDBJ whole genome shotgun (WGS) entry which is preliminary data.</text>
</comment>
<dbReference type="InterPro" id="IPR001547">
    <property type="entry name" value="Glyco_hydro_5"/>
</dbReference>
<dbReference type="InterPro" id="IPR050386">
    <property type="entry name" value="Glycosyl_hydrolase_5"/>
</dbReference>
<evidence type="ECO:0000256" key="3">
    <source>
        <dbReference type="ARBA" id="ARBA00023295"/>
    </source>
</evidence>
<dbReference type="RefSeq" id="XP_040728850.1">
    <property type="nucleotide sequence ID" value="XM_040875707.1"/>
</dbReference>
<evidence type="ECO:0000259" key="6">
    <source>
        <dbReference type="Pfam" id="PF00150"/>
    </source>
</evidence>
<evidence type="ECO:0000256" key="1">
    <source>
        <dbReference type="ARBA" id="ARBA00005641"/>
    </source>
</evidence>
<dbReference type="FunFam" id="3.20.20.80:FF:000100">
    <property type="entry name" value="Glycoside hydrolase superfamily"/>
    <property type="match status" value="1"/>
</dbReference>
<dbReference type="Gene3D" id="3.20.20.80">
    <property type="entry name" value="Glycosidases"/>
    <property type="match status" value="1"/>
</dbReference>
<evidence type="ECO:0000256" key="4">
    <source>
        <dbReference type="ARBA" id="ARBA00023316"/>
    </source>
</evidence>
<dbReference type="EMBL" id="MIKG01000001">
    <property type="protein sequence ID" value="RAO64333.1"/>
    <property type="molecule type" value="Genomic_DNA"/>
</dbReference>
<evidence type="ECO:0000313" key="8">
    <source>
        <dbReference type="Proteomes" id="UP000249363"/>
    </source>
</evidence>
<evidence type="ECO:0000256" key="2">
    <source>
        <dbReference type="ARBA" id="ARBA00022801"/>
    </source>
</evidence>
<feature type="domain" description="Glycoside hydrolase family 5" evidence="6">
    <location>
        <begin position="67"/>
        <end position="321"/>
    </location>
</feature>
<keyword evidence="3 5" id="KW-0326">Glycosidase</keyword>
<dbReference type="OrthoDB" id="1887033at2759"/>
<keyword evidence="4" id="KW-0961">Cell wall biogenesis/degradation</keyword>
<dbReference type="InterPro" id="IPR017853">
    <property type="entry name" value="GH"/>
</dbReference>
<organism evidence="7 8">
    <name type="scientific">Talaromyces amestolkiae</name>
    <dbReference type="NCBI Taxonomy" id="1196081"/>
    <lineage>
        <taxon>Eukaryota</taxon>
        <taxon>Fungi</taxon>
        <taxon>Dikarya</taxon>
        <taxon>Ascomycota</taxon>
        <taxon>Pezizomycotina</taxon>
        <taxon>Eurotiomycetes</taxon>
        <taxon>Eurotiomycetidae</taxon>
        <taxon>Eurotiales</taxon>
        <taxon>Trichocomaceae</taxon>
        <taxon>Talaromyces</taxon>
        <taxon>Talaromyces sect. Talaromyces</taxon>
    </lineage>
</organism>
<evidence type="ECO:0000313" key="7">
    <source>
        <dbReference type="EMBL" id="RAO64333.1"/>
    </source>
</evidence>
<dbReference type="GeneID" id="63789562"/>
<keyword evidence="2 5" id="KW-0378">Hydrolase</keyword>
<gene>
    <name evidence="7" type="ORF">BHQ10_000345</name>
</gene>
<dbReference type="PANTHER" id="PTHR31297:SF43">
    <property type="entry name" value="GLUCAN 1,3-BETA-GLUCOSIDASE 3"/>
    <property type="match status" value="1"/>
</dbReference>
<dbReference type="Pfam" id="PF00150">
    <property type="entry name" value="Cellulase"/>
    <property type="match status" value="1"/>
</dbReference>
<dbReference type="GO" id="GO:0005576">
    <property type="term" value="C:extracellular region"/>
    <property type="evidence" value="ECO:0007669"/>
    <property type="project" value="TreeGrafter"/>
</dbReference>
<reference evidence="7 8" key="1">
    <citation type="journal article" date="2017" name="Biotechnol. Biofuels">
        <title>Differential beta-glucosidase expression as a function of carbon source availability in Talaromyces amestolkiae: a genomic and proteomic approach.</title>
        <authorList>
            <person name="de Eugenio L.I."/>
            <person name="Mendez-Liter J.A."/>
            <person name="Nieto-Dominguez M."/>
            <person name="Alonso L."/>
            <person name="Gil-Munoz J."/>
            <person name="Barriuso J."/>
            <person name="Prieto A."/>
            <person name="Martinez M.J."/>
        </authorList>
    </citation>
    <scope>NUCLEOTIDE SEQUENCE [LARGE SCALE GENOMIC DNA]</scope>
    <source>
        <strain evidence="7 8">CIB</strain>
    </source>
</reference>
<dbReference type="PANTHER" id="PTHR31297">
    <property type="entry name" value="GLUCAN ENDO-1,6-BETA-GLUCOSIDASE B"/>
    <property type="match status" value="1"/>
</dbReference>
<keyword evidence="8" id="KW-1185">Reference proteome</keyword>
<dbReference type="Proteomes" id="UP000249363">
    <property type="component" value="Unassembled WGS sequence"/>
</dbReference>
<sequence>MDSNPAPPTATDIFRYRYQHGTNLGSIFVLEKWLHPKMFDKDSKGSSELEAIKQSLKKNGLLATRQKWEHHWQSALTEADLIWLTDTAKCNSIRLPIGYFTLGPQFCKGTPFEGEPSQVYINAWSAVKKIIKDCHDHGIGVLIDLHALPGGANINAHSGTNTGKAELWTSEQNLKVSKDCIKFVLQETLSNRLPNVIGVELCNEPSRAASSAVFKWYEDVLAMVRTVDSSIPIYIGDCWDLPTAIKYALTKNNLEDTSNPVIVDTHKYYTFAAHDHAQAPQQIIERVKNSLDDIVKNQGHIASHKTALAVYIGEYSCTMDGKTWSKVDAAHRPALTQQFGRAQTDKWQDVTSGSAFWTLKMSWMDGGDWGFKKQVKTGAVTPPRSLTFSFDEIKSKCREANACGEQLRAAALMQHANYWDKQSSSTKYEHWRYERGWSLGFDDAMAFLCSHLDGNLPLIRQVEGGDKIGALELWIGKRMVETGQLGSPLGWEWEHGYRKGVKDFEKLIYT</sequence>
<protein>
    <recommendedName>
        <fullName evidence="6">Glycoside hydrolase family 5 domain-containing protein</fullName>
    </recommendedName>
</protein>
<dbReference type="STRING" id="1196081.A0A364KLB5"/>
<dbReference type="GO" id="GO:0071555">
    <property type="term" value="P:cell wall organization"/>
    <property type="evidence" value="ECO:0007669"/>
    <property type="project" value="UniProtKB-KW"/>
</dbReference>